<sequence length="294" mass="30896">MASFFFQEFESWGCEGSEKAQLRALKAELKQYRTTLQDNGSDWQRFADRAESARASIQERKRKRKGGDGQAADEGNGNGSGEKPAEVAAPAAAPAGPPRCEAGERREAQVGGGSSVQRQVPGAGQCRGRPDHPGQRVCQQLCCRGQGQRRQGQPRVTSGGALLAAVGSGQERRQVVGASATATGSTSFSPRSRVSTRSTAGASGIGSAASSATSTAGSPGNSDGAGRSSLFFFATLRCVGDKAWGRVQRLQRQQCDCASFCETRVKGKGVERSHPSSFSPTVRRPRRSGPFAGI</sequence>
<feature type="region of interest" description="Disordered" evidence="1">
    <location>
        <begin position="269"/>
        <end position="294"/>
    </location>
</feature>
<reference evidence="2" key="1">
    <citation type="submission" date="2023-10" db="EMBL/GenBank/DDBJ databases">
        <authorList>
            <person name="Chen Y."/>
            <person name="Shah S."/>
            <person name="Dougan E. K."/>
            <person name="Thang M."/>
            <person name="Chan C."/>
        </authorList>
    </citation>
    <scope>NUCLEOTIDE SEQUENCE [LARGE SCALE GENOMIC DNA]</scope>
</reference>
<organism evidence="2 3">
    <name type="scientific">Prorocentrum cordatum</name>
    <dbReference type="NCBI Taxonomy" id="2364126"/>
    <lineage>
        <taxon>Eukaryota</taxon>
        <taxon>Sar</taxon>
        <taxon>Alveolata</taxon>
        <taxon>Dinophyceae</taxon>
        <taxon>Prorocentrales</taxon>
        <taxon>Prorocentraceae</taxon>
        <taxon>Prorocentrum</taxon>
    </lineage>
</organism>
<comment type="caution">
    <text evidence="2">The sequence shown here is derived from an EMBL/GenBank/DDBJ whole genome shotgun (WGS) entry which is preliminary data.</text>
</comment>
<feature type="region of interest" description="Disordered" evidence="1">
    <location>
        <begin position="35"/>
        <end position="136"/>
    </location>
</feature>
<evidence type="ECO:0000313" key="2">
    <source>
        <dbReference type="EMBL" id="CAK0907855.1"/>
    </source>
</evidence>
<name>A0ABN9Y5L2_9DINO</name>
<feature type="compositionally biased region" description="Low complexity" evidence="1">
    <location>
        <begin position="86"/>
        <end position="100"/>
    </location>
</feature>
<evidence type="ECO:0000256" key="1">
    <source>
        <dbReference type="SAM" id="MobiDB-lite"/>
    </source>
</evidence>
<evidence type="ECO:0000313" key="3">
    <source>
        <dbReference type="Proteomes" id="UP001189429"/>
    </source>
</evidence>
<accession>A0ABN9Y5L2</accession>
<protein>
    <submittedName>
        <fullName evidence="2">Uncharacterized protein</fullName>
    </submittedName>
</protein>
<dbReference type="EMBL" id="CAUYUJ010021926">
    <property type="protein sequence ID" value="CAK0907855.1"/>
    <property type="molecule type" value="Genomic_DNA"/>
</dbReference>
<gene>
    <name evidence="2" type="ORF">PCOR1329_LOCUS82734</name>
</gene>
<dbReference type="Proteomes" id="UP001189429">
    <property type="component" value="Unassembled WGS sequence"/>
</dbReference>
<keyword evidence="3" id="KW-1185">Reference proteome</keyword>
<feature type="compositionally biased region" description="Low complexity" evidence="1">
    <location>
        <begin position="177"/>
        <end position="187"/>
    </location>
</feature>
<proteinExistence type="predicted"/>
<feature type="compositionally biased region" description="Low complexity" evidence="1">
    <location>
        <begin position="195"/>
        <end position="218"/>
    </location>
</feature>
<feature type="region of interest" description="Disordered" evidence="1">
    <location>
        <begin position="166"/>
        <end position="223"/>
    </location>
</feature>